<accession>A0AAD6VPI1</accession>
<proteinExistence type="predicted"/>
<feature type="compositionally biased region" description="Basic and acidic residues" evidence="1">
    <location>
        <begin position="196"/>
        <end position="205"/>
    </location>
</feature>
<evidence type="ECO:0000313" key="2">
    <source>
        <dbReference type="EMBL" id="KAJ7218362.1"/>
    </source>
</evidence>
<sequence length="233" mass="26970">MYMNKLSSQNPWKQSIWSAIREWVFFFRIWACYGHIKKNSATQAQHRVVWQSRHQTVAGYIGDKSPDESFTDETLAPSVVGPRPLYLIYYFVVVGRFARRGAKYAPMSPKTQKFKFKTQNLDWKCAVRACENPFGKSGPWRPSGRRRLGNPDLGPQWAQARHPDHSRLQLPHTQSGESEKTEQKASCRGSVAASDTEIRGIPKREGAVGHYGRKWTRKRERTQEEHVEITYIF</sequence>
<comment type="caution">
    <text evidence="2">The sequence shown here is derived from an EMBL/GenBank/DDBJ whole genome shotgun (WGS) entry which is preliminary data.</text>
</comment>
<reference evidence="2" key="1">
    <citation type="submission" date="2023-03" db="EMBL/GenBank/DDBJ databases">
        <title>Massive genome expansion in bonnet fungi (Mycena s.s.) driven by repeated elements and novel gene families across ecological guilds.</title>
        <authorList>
            <consortium name="Lawrence Berkeley National Laboratory"/>
            <person name="Harder C.B."/>
            <person name="Miyauchi S."/>
            <person name="Viragh M."/>
            <person name="Kuo A."/>
            <person name="Thoen E."/>
            <person name="Andreopoulos B."/>
            <person name="Lu D."/>
            <person name="Skrede I."/>
            <person name="Drula E."/>
            <person name="Henrissat B."/>
            <person name="Morin E."/>
            <person name="Kohler A."/>
            <person name="Barry K."/>
            <person name="LaButti K."/>
            <person name="Morin E."/>
            <person name="Salamov A."/>
            <person name="Lipzen A."/>
            <person name="Mereny Z."/>
            <person name="Hegedus B."/>
            <person name="Baldrian P."/>
            <person name="Stursova M."/>
            <person name="Weitz H."/>
            <person name="Taylor A."/>
            <person name="Grigoriev I.V."/>
            <person name="Nagy L.G."/>
            <person name="Martin F."/>
            <person name="Kauserud H."/>
        </authorList>
    </citation>
    <scope>NUCLEOTIDE SEQUENCE</scope>
    <source>
        <strain evidence="2">9144</strain>
    </source>
</reference>
<dbReference type="AlphaFoldDB" id="A0AAD6VPI1"/>
<dbReference type="Proteomes" id="UP001219525">
    <property type="component" value="Unassembled WGS sequence"/>
</dbReference>
<dbReference type="EMBL" id="JARJCW010000012">
    <property type="protein sequence ID" value="KAJ7218362.1"/>
    <property type="molecule type" value="Genomic_DNA"/>
</dbReference>
<gene>
    <name evidence="2" type="ORF">GGX14DRAFT_390134</name>
</gene>
<keyword evidence="3" id="KW-1185">Reference proteome</keyword>
<protein>
    <submittedName>
        <fullName evidence="2">Uncharacterized protein</fullName>
    </submittedName>
</protein>
<evidence type="ECO:0000313" key="3">
    <source>
        <dbReference type="Proteomes" id="UP001219525"/>
    </source>
</evidence>
<name>A0AAD6VPI1_9AGAR</name>
<organism evidence="2 3">
    <name type="scientific">Mycena pura</name>
    <dbReference type="NCBI Taxonomy" id="153505"/>
    <lineage>
        <taxon>Eukaryota</taxon>
        <taxon>Fungi</taxon>
        <taxon>Dikarya</taxon>
        <taxon>Basidiomycota</taxon>
        <taxon>Agaricomycotina</taxon>
        <taxon>Agaricomycetes</taxon>
        <taxon>Agaricomycetidae</taxon>
        <taxon>Agaricales</taxon>
        <taxon>Marasmiineae</taxon>
        <taxon>Mycenaceae</taxon>
        <taxon>Mycena</taxon>
    </lineage>
</organism>
<feature type="region of interest" description="Disordered" evidence="1">
    <location>
        <begin position="136"/>
        <end position="205"/>
    </location>
</feature>
<evidence type="ECO:0000256" key="1">
    <source>
        <dbReference type="SAM" id="MobiDB-lite"/>
    </source>
</evidence>